<dbReference type="PROSITE" id="PS00463">
    <property type="entry name" value="ZN2_CY6_FUNGAL_1"/>
    <property type="match status" value="1"/>
</dbReference>
<dbReference type="Proteomes" id="UP000054771">
    <property type="component" value="Unassembled WGS sequence"/>
</dbReference>
<dbReference type="PANTHER" id="PTHR37534">
    <property type="entry name" value="TRANSCRIPTIONAL ACTIVATOR PROTEIN UGA3"/>
    <property type="match status" value="1"/>
</dbReference>
<dbReference type="Gene3D" id="4.10.240.10">
    <property type="entry name" value="Zn(2)-C6 fungal-type DNA-binding domain"/>
    <property type="match status" value="1"/>
</dbReference>
<evidence type="ECO:0000256" key="4">
    <source>
        <dbReference type="ARBA" id="ARBA00023163"/>
    </source>
</evidence>
<keyword evidence="5" id="KW-0539">Nucleus</keyword>
<dbReference type="GO" id="GO:0005634">
    <property type="term" value="C:nucleus"/>
    <property type="evidence" value="ECO:0007669"/>
    <property type="project" value="UniProtKB-SubCell"/>
</dbReference>
<proteinExistence type="predicted"/>
<dbReference type="OMA" id="HYFNTMA"/>
<keyword evidence="2" id="KW-0805">Transcription regulation</keyword>
<keyword evidence="8" id="KW-1185">Reference proteome</keyword>
<dbReference type="AlphaFoldDB" id="A0A0U5GJS4"/>
<evidence type="ECO:0000313" key="8">
    <source>
        <dbReference type="Proteomes" id="UP000054771"/>
    </source>
</evidence>
<dbReference type="Pfam" id="PF11951">
    <property type="entry name" value="Fungal_trans_2"/>
    <property type="match status" value="1"/>
</dbReference>
<organism evidence="7 8">
    <name type="scientific">Aspergillus calidoustus</name>
    <dbReference type="NCBI Taxonomy" id="454130"/>
    <lineage>
        <taxon>Eukaryota</taxon>
        <taxon>Fungi</taxon>
        <taxon>Dikarya</taxon>
        <taxon>Ascomycota</taxon>
        <taxon>Pezizomycotina</taxon>
        <taxon>Eurotiomycetes</taxon>
        <taxon>Eurotiomycetidae</taxon>
        <taxon>Eurotiales</taxon>
        <taxon>Aspergillaceae</taxon>
        <taxon>Aspergillus</taxon>
        <taxon>Aspergillus subgen. Nidulantes</taxon>
    </lineage>
</organism>
<dbReference type="InterPro" id="IPR021858">
    <property type="entry name" value="Fun_TF"/>
</dbReference>
<comment type="subcellular location">
    <subcellularLocation>
        <location evidence="1">Nucleus</location>
    </subcellularLocation>
</comment>
<keyword evidence="3" id="KW-0238">DNA-binding</keyword>
<evidence type="ECO:0000313" key="7">
    <source>
        <dbReference type="EMBL" id="CEL11655.1"/>
    </source>
</evidence>
<dbReference type="GO" id="GO:0008270">
    <property type="term" value="F:zinc ion binding"/>
    <property type="evidence" value="ECO:0007669"/>
    <property type="project" value="InterPro"/>
</dbReference>
<evidence type="ECO:0000256" key="5">
    <source>
        <dbReference type="ARBA" id="ARBA00023242"/>
    </source>
</evidence>
<evidence type="ECO:0000256" key="2">
    <source>
        <dbReference type="ARBA" id="ARBA00023015"/>
    </source>
</evidence>
<evidence type="ECO:0000259" key="6">
    <source>
        <dbReference type="PROSITE" id="PS50048"/>
    </source>
</evidence>
<dbReference type="PROSITE" id="PS50048">
    <property type="entry name" value="ZN2_CY6_FUNGAL_2"/>
    <property type="match status" value="1"/>
</dbReference>
<dbReference type="CDD" id="cd00067">
    <property type="entry name" value="GAL4"/>
    <property type="match status" value="1"/>
</dbReference>
<feature type="domain" description="Zn(2)-C6 fungal-type" evidence="6">
    <location>
        <begin position="4"/>
        <end position="32"/>
    </location>
</feature>
<name>A0A0U5GJS4_ASPCI</name>
<keyword evidence="4" id="KW-0804">Transcription</keyword>
<dbReference type="SMART" id="SM00066">
    <property type="entry name" value="GAL4"/>
    <property type="match status" value="1"/>
</dbReference>
<accession>A0A0U5GJS4</accession>
<dbReference type="STRING" id="454130.A0A0U5GJS4"/>
<evidence type="ECO:0000256" key="3">
    <source>
        <dbReference type="ARBA" id="ARBA00023125"/>
    </source>
</evidence>
<dbReference type="GO" id="GO:0000981">
    <property type="term" value="F:DNA-binding transcription factor activity, RNA polymerase II-specific"/>
    <property type="evidence" value="ECO:0007669"/>
    <property type="project" value="InterPro"/>
</dbReference>
<dbReference type="Pfam" id="PF00172">
    <property type="entry name" value="Zn_clus"/>
    <property type="match status" value="1"/>
</dbReference>
<reference evidence="8" key="1">
    <citation type="journal article" date="2016" name="Genome Announc.">
        <title>Draft genome sequences of fungus Aspergillus calidoustus.</title>
        <authorList>
            <person name="Horn F."/>
            <person name="Linde J."/>
            <person name="Mattern D.J."/>
            <person name="Walther G."/>
            <person name="Guthke R."/>
            <person name="Scherlach K."/>
            <person name="Martin K."/>
            <person name="Brakhage A.A."/>
            <person name="Petzke L."/>
            <person name="Valiante V."/>
        </authorList>
    </citation>
    <scope>NUCLEOTIDE SEQUENCE [LARGE SCALE GENOMIC DNA]</scope>
    <source>
        <strain evidence="8">SF006504</strain>
    </source>
</reference>
<dbReference type="InterPro" id="IPR001138">
    <property type="entry name" value="Zn2Cys6_DnaBD"/>
</dbReference>
<sequence length="469" mass="52021">MARSCGTCRDRRILCDRAAPTCTQCARSNRVCKGYGIRLSWPKSNDARRALVGRVSHGRRTARPLAYSTLVNVSDFDIKMHYLLSHGCPSHGGSLSLKIPVPFTALTYTDTDAQLLEYFESTASKSLAILSHSPKDLGRTLLRMALINNSPSSTAVLRGLLALASIHRYGLQPQGFELKISAIKALGEASHSAIGPAEALQHVAAGILLCSFEIHKASCTSSQWWCFVTGVRQVLNASCWLQFRQDGTFSALLDWVFYHETLGRFSLLHWRPTLHVEEEPQSAVDSGLCIFVDKLVPSPSNTLLWLFKQGCYHLASSTDPAECIEPLRALAREIQDTTLLDSPDPTLELFQLSILVYLNRMTNSALEPNLATQARITRAFTIFTTLKSCPRQLPLFIIGCEARTDEERCIILELIDRTEAAASSRSTFIVKALTKAVWVQDDLAGERELDYREKMNAIVSVCSLLPTFV</sequence>
<dbReference type="PANTHER" id="PTHR37534:SF39">
    <property type="entry name" value="TRANSCRIPTION FACTOR DOMAIN-CONTAINING PROTEIN"/>
    <property type="match status" value="1"/>
</dbReference>
<dbReference type="GO" id="GO:0000976">
    <property type="term" value="F:transcription cis-regulatory region binding"/>
    <property type="evidence" value="ECO:0007669"/>
    <property type="project" value="TreeGrafter"/>
</dbReference>
<evidence type="ECO:0000256" key="1">
    <source>
        <dbReference type="ARBA" id="ARBA00004123"/>
    </source>
</evidence>
<gene>
    <name evidence="7" type="ORF">ASPCAL14755</name>
</gene>
<dbReference type="InterPro" id="IPR036864">
    <property type="entry name" value="Zn2-C6_fun-type_DNA-bd_sf"/>
</dbReference>
<dbReference type="SUPFAM" id="SSF57701">
    <property type="entry name" value="Zn2/Cys6 DNA-binding domain"/>
    <property type="match status" value="1"/>
</dbReference>
<dbReference type="EMBL" id="CDMC01000029">
    <property type="protein sequence ID" value="CEL11655.1"/>
    <property type="molecule type" value="Genomic_DNA"/>
</dbReference>
<dbReference type="OrthoDB" id="5130013at2759"/>
<protein>
    <recommendedName>
        <fullName evidence="6">Zn(2)-C6 fungal-type domain-containing protein</fullName>
    </recommendedName>
</protein>
<dbReference type="GO" id="GO:0045944">
    <property type="term" value="P:positive regulation of transcription by RNA polymerase II"/>
    <property type="evidence" value="ECO:0007669"/>
    <property type="project" value="TreeGrafter"/>
</dbReference>